<evidence type="ECO:0000259" key="9">
    <source>
        <dbReference type="PROSITE" id="PS51873"/>
    </source>
</evidence>
<dbReference type="GO" id="GO:0016740">
    <property type="term" value="F:transferase activity"/>
    <property type="evidence" value="ECO:0007669"/>
    <property type="project" value="UniProtKB-KW"/>
</dbReference>
<keyword evidence="5" id="KW-0863">Zinc-finger</keyword>
<keyword evidence="6" id="KW-0833">Ubl conjugation pathway</keyword>
<evidence type="ECO:0000256" key="8">
    <source>
        <dbReference type="SAM" id="MobiDB-lite"/>
    </source>
</evidence>
<keyword evidence="4" id="KW-0677">Repeat</keyword>
<dbReference type="PROSITE" id="PS51873">
    <property type="entry name" value="TRIAD"/>
    <property type="match status" value="1"/>
</dbReference>
<dbReference type="InterPro" id="IPR044066">
    <property type="entry name" value="TRIAD_supradom"/>
</dbReference>
<evidence type="ECO:0000256" key="7">
    <source>
        <dbReference type="ARBA" id="ARBA00022833"/>
    </source>
</evidence>
<comment type="pathway">
    <text evidence="1">Protein modification; protein ubiquitination.</text>
</comment>
<proteinExistence type="predicted"/>
<gene>
    <name evidence="10" type="ORF">Terrestrivirus5_137</name>
</gene>
<evidence type="ECO:0000256" key="1">
    <source>
        <dbReference type="ARBA" id="ARBA00004906"/>
    </source>
</evidence>
<sequence>MDQCHGLTLKNDRCRRRVRTTKDNQVDGKVYCTVHLGNIKVGPVLPLAPFVIPKIPIVPYNPIPYKQPNQYENNRIRRNNRDTVRKEMRDKELLLGNIPAELYNDVKDLPLADLKIMFPDAFIEIPEEIVAVPKQITQIKQNNDIDDYDEDNIFADIIAGVTNSEMSADLMNELIPKEILEQYKSMYNIYNMNPTQVNQTNPNPVGLESEPSPIIDPEALFECQCCYCENFMKNQIKCSEGHEFCQDCLTQYVTDRVTGGDYKLKCMANTTCTGIFSHIVLKKILDPKLYKTYADKEIQEVITSAELGDIHTCPKCLVYFAILDEVYKSMQKEPKFECLNPDCKYVMCYKCKNDFHGNMDCNYIKRDKDVRKTVEEILTKHRTRSCPKCSKHFLRTDGCNKMTCSCHTKSCYVCRIKINDYEHFHNTGTNNTKKINGKCPLYTNESEIVKMSFTSALDEIYETYKHDNDKLLNEVYPILAKLEKEHIVEIDKKFQSNKLKNLPNQQIQPNKTGQNDQNGKAVQPVEVKNWYQKLMYLFN</sequence>
<keyword evidence="3" id="KW-0479">Metal-binding</keyword>
<dbReference type="PANTHER" id="PTHR22770">
    <property type="entry name" value="UBIQUITIN CONJUGATING ENZYME 7 INTERACTING PROTEIN-RELATED"/>
    <property type="match status" value="1"/>
</dbReference>
<dbReference type="SMART" id="SM00647">
    <property type="entry name" value="IBR"/>
    <property type="match status" value="1"/>
</dbReference>
<evidence type="ECO:0000313" key="10">
    <source>
        <dbReference type="EMBL" id="AYV76315.1"/>
    </source>
</evidence>
<feature type="region of interest" description="Disordered" evidence="8">
    <location>
        <begin position="500"/>
        <end position="521"/>
    </location>
</feature>
<evidence type="ECO:0000256" key="6">
    <source>
        <dbReference type="ARBA" id="ARBA00022786"/>
    </source>
</evidence>
<dbReference type="InterPro" id="IPR002867">
    <property type="entry name" value="IBR_dom"/>
</dbReference>
<dbReference type="PANTHER" id="PTHR22770:SF47">
    <property type="entry name" value="E3 UBIQUITIN-PROTEIN LIGASE RNF216"/>
    <property type="match status" value="1"/>
</dbReference>
<reference evidence="10" key="1">
    <citation type="submission" date="2018-10" db="EMBL/GenBank/DDBJ databases">
        <title>Hidden diversity of soil giant viruses.</title>
        <authorList>
            <person name="Schulz F."/>
            <person name="Alteio L."/>
            <person name="Goudeau D."/>
            <person name="Ryan E.M."/>
            <person name="Malmstrom R.R."/>
            <person name="Blanchard J."/>
            <person name="Woyke T."/>
        </authorList>
    </citation>
    <scope>NUCLEOTIDE SEQUENCE</scope>
    <source>
        <strain evidence="10">TEV1</strain>
    </source>
</reference>
<protein>
    <recommendedName>
        <fullName evidence="9">RING-type domain-containing protein</fullName>
    </recommendedName>
</protein>
<dbReference type="CDD" id="cd20353">
    <property type="entry name" value="Rcat_RBR_RNF216"/>
    <property type="match status" value="1"/>
</dbReference>
<evidence type="ECO:0000256" key="2">
    <source>
        <dbReference type="ARBA" id="ARBA00022679"/>
    </source>
</evidence>
<evidence type="ECO:0000256" key="5">
    <source>
        <dbReference type="ARBA" id="ARBA00022771"/>
    </source>
</evidence>
<name>A0A3G4ZN72_9VIRU</name>
<accession>A0A3G4ZN72</accession>
<evidence type="ECO:0000256" key="3">
    <source>
        <dbReference type="ARBA" id="ARBA00022723"/>
    </source>
</evidence>
<dbReference type="InterPro" id="IPR047546">
    <property type="entry name" value="Rcat_RBR_RNF216"/>
</dbReference>
<keyword evidence="7" id="KW-0862">Zinc</keyword>
<dbReference type="EMBL" id="MK071983">
    <property type="protein sequence ID" value="AYV76315.1"/>
    <property type="molecule type" value="Genomic_DNA"/>
</dbReference>
<keyword evidence="2" id="KW-0808">Transferase</keyword>
<dbReference type="Pfam" id="PF26200">
    <property type="entry name" value="Rcat_RNF216"/>
    <property type="match status" value="1"/>
</dbReference>
<evidence type="ECO:0000256" key="4">
    <source>
        <dbReference type="ARBA" id="ARBA00022737"/>
    </source>
</evidence>
<feature type="domain" description="RING-type" evidence="9">
    <location>
        <begin position="219"/>
        <end position="435"/>
    </location>
</feature>
<dbReference type="Gene3D" id="1.20.120.1750">
    <property type="match status" value="1"/>
</dbReference>
<dbReference type="InterPro" id="IPR051628">
    <property type="entry name" value="LUBAC_E3_Ligases"/>
</dbReference>
<dbReference type="GO" id="GO:0008270">
    <property type="term" value="F:zinc ion binding"/>
    <property type="evidence" value="ECO:0007669"/>
    <property type="project" value="UniProtKB-KW"/>
</dbReference>
<dbReference type="SUPFAM" id="SSF57850">
    <property type="entry name" value="RING/U-box"/>
    <property type="match status" value="3"/>
</dbReference>
<organism evidence="10">
    <name type="scientific">Terrestrivirus sp</name>
    <dbReference type="NCBI Taxonomy" id="2487775"/>
    <lineage>
        <taxon>Viruses</taxon>
        <taxon>Varidnaviria</taxon>
        <taxon>Bamfordvirae</taxon>
        <taxon>Nucleocytoviricota</taxon>
        <taxon>Megaviricetes</taxon>
        <taxon>Imitervirales</taxon>
        <taxon>Mimiviridae</taxon>
        <taxon>Klosneuvirinae</taxon>
    </lineage>
</organism>
<feature type="compositionally biased region" description="Polar residues" evidence="8">
    <location>
        <begin position="500"/>
        <end position="520"/>
    </location>
</feature>